<dbReference type="InterPro" id="IPR011335">
    <property type="entry name" value="Restrct_endonuc-II-like"/>
</dbReference>
<dbReference type="SUPFAM" id="SSF52980">
    <property type="entry name" value="Restriction endonuclease-like"/>
    <property type="match status" value="1"/>
</dbReference>
<reference evidence="3" key="1">
    <citation type="submission" date="2019-11" db="EMBL/GenBank/DDBJ databases">
        <authorList>
            <person name="Feng L."/>
        </authorList>
    </citation>
    <scope>NUCLEOTIDE SEQUENCE</scope>
    <source>
        <strain evidence="3">ElimosumLFYP34</strain>
    </source>
</reference>
<dbReference type="HAMAP" id="MF_00048">
    <property type="entry name" value="UPF0102"/>
    <property type="match status" value="1"/>
</dbReference>
<dbReference type="Pfam" id="PF02021">
    <property type="entry name" value="UPF0102"/>
    <property type="match status" value="1"/>
</dbReference>
<dbReference type="InterPro" id="IPR003509">
    <property type="entry name" value="UPF0102_YraN-like"/>
</dbReference>
<evidence type="ECO:0000256" key="1">
    <source>
        <dbReference type="ARBA" id="ARBA00006738"/>
    </source>
</evidence>
<dbReference type="InterPro" id="IPR011856">
    <property type="entry name" value="tRNA_endonuc-like_dom_sf"/>
</dbReference>
<gene>
    <name evidence="3" type="ORF">ELLFYP34_01524</name>
</gene>
<dbReference type="GO" id="GO:0003676">
    <property type="term" value="F:nucleic acid binding"/>
    <property type="evidence" value="ECO:0007669"/>
    <property type="project" value="InterPro"/>
</dbReference>
<protein>
    <recommendedName>
        <fullName evidence="2">UPF0102 protein ELLFYP34_01524</fullName>
    </recommendedName>
</protein>
<dbReference type="PANTHER" id="PTHR34039">
    <property type="entry name" value="UPF0102 PROTEIN YRAN"/>
    <property type="match status" value="1"/>
</dbReference>
<accession>A0A6N3HPK4</accession>
<dbReference type="AlphaFoldDB" id="A0A6N3HPK4"/>
<evidence type="ECO:0000313" key="3">
    <source>
        <dbReference type="EMBL" id="VYU78481.1"/>
    </source>
</evidence>
<dbReference type="CDD" id="cd20736">
    <property type="entry name" value="PoNe_Nuclease"/>
    <property type="match status" value="1"/>
</dbReference>
<dbReference type="Gene3D" id="3.40.1350.10">
    <property type="match status" value="1"/>
</dbReference>
<dbReference type="PANTHER" id="PTHR34039:SF1">
    <property type="entry name" value="UPF0102 PROTEIN YRAN"/>
    <property type="match status" value="1"/>
</dbReference>
<sequence length="123" mass="14135">MKKYNKQKGDRGEAIAAQYLKEKGHVLRARNYRKATGEIDLISQAGETVVFTEVKLRTTDAYGTPAQAVDYRRQQRMIKTALWYLQENSLFDWNVRFDVVEISGAPDSGYSVNHIENAFLMEN</sequence>
<evidence type="ECO:0000256" key="2">
    <source>
        <dbReference type="HAMAP-Rule" id="MF_00048"/>
    </source>
</evidence>
<dbReference type="NCBIfam" id="NF009150">
    <property type="entry name" value="PRK12497.1-3"/>
    <property type="match status" value="1"/>
</dbReference>
<name>A0A6N3HPK4_EUBLI</name>
<organism evidence="3">
    <name type="scientific">Eubacterium limosum</name>
    <dbReference type="NCBI Taxonomy" id="1736"/>
    <lineage>
        <taxon>Bacteria</taxon>
        <taxon>Bacillati</taxon>
        <taxon>Bacillota</taxon>
        <taxon>Clostridia</taxon>
        <taxon>Eubacteriales</taxon>
        <taxon>Eubacteriaceae</taxon>
        <taxon>Eubacterium</taxon>
    </lineage>
</organism>
<dbReference type="NCBIfam" id="TIGR00252">
    <property type="entry name" value="YraN family protein"/>
    <property type="match status" value="1"/>
</dbReference>
<proteinExistence type="inferred from homology"/>
<comment type="similarity">
    <text evidence="1 2">Belongs to the UPF0102 family.</text>
</comment>
<dbReference type="EMBL" id="CACRTR010000023">
    <property type="protein sequence ID" value="VYU78481.1"/>
    <property type="molecule type" value="Genomic_DNA"/>
</dbReference>